<keyword evidence="3 5" id="KW-0067">ATP-binding</keyword>
<organism evidence="5 6">
    <name type="scientific">Streptobacillus felis</name>
    <dbReference type="NCBI Taxonomy" id="1384509"/>
    <lineage>
        <taxon>Bacteria</taxon>
        <taxon>Fusobacteriati</taxon>
        <taxon>Fusobacteriota</taxon>
        <taxon>Fusobacteriia</taxon>
        <taxon>Fusobacteriales</taxon>
        <taxon>Leptotrichiaceae</taxon>
        <taxon>Streptobacillus</taxon>
    </lineage>
</organism>
<evidence type="ECO:0000256" key="2">
    <source>
        <dbReference type="ARBA" id="ARBA00022741"/>
    </source>
</evidence>
<dbReference type="PANTHER" id="PTHR42788:SF2">
    <property type="entry name" value="ABC TRANSPORTER ATP-BINDING PROTEIN"/>
    <property type="match status" value="1"/>
</dbReference>
<sequence>MIKLEVKDLSVEFDGKTIVEDINFHVDSGELVSVIGLSGSGKTTIFNAVAGIIPVKSGKIILNNEDVTGKNGKMSYMLQKDLLLPFKNVLENISLPLIIKGINKKEAFEKVKKNLGTFGLDGLEYKYPKELSGGQRQRVAFLRTYMFSDDMNLLDEPFSALDLITKASIHKWYMDIRKKLKLTTLLITHDIDEAILLSNRIYVLNIFEGVGKISKEIIIDLDNRDNTTIEFIEFKKKILSELGKM</sequence>
<dbReference type="InterPro" id="IPR017871">
    <property type="entry name" value="ABC_transporter-like_CS"/>
</dbReference>
<dbReference type="PROSITE" id="PS50893">
    <property type="entry name" value="ABC_TRANSPORTER_2"/>
    <property type="match status" value="1"/>
</dbReference>
<dbReference type="SUPFAM" id="SSF52540">
    <property type="entry name" value="P-loop containing nucleoside triphosphate hydrolases"/>
    <property type="match status" value="1"/>
</dbReference>
<keyword evidence="6" id="KW-1185">Reference proteome</keyword>
<evidence type="ECO:0000313" key="6">
    <source>
        <dbReference type="Proteomes" id="UP000526184"/>
    </source>
</evidence>
<evidence type="ECO:0000256" key="1">
    <source>
        <dbReference type="ARBA" id="ARBA00022448"/>
    </source>
</evidence>
<protein>
    <submittedName>
        <fullName evidence="5">ABC transporter ATP-binding protein</fullName>
    </submittedName>
</protein>
<dbReference type="GO" id="GO:0016887">
    <property type="term" value="F:ATP hydrolysis activity"/>
    <property type="evidence" value="ECO:0007669"/>
    <property type="project" value="InterPro"/>
</dbReference>
<keyword evidence="1" id="KW-0813">Transport</keyword>
<evidence type="ECO:0000313" key="5">
    <source>
        <dbReference type="EMBL" id="NYV27786.1"/>
    </source>
</evidence>
<gene>
    <name evidence="5" type="ORF">HP397_02950</name>
</gene>
<dbReference type="GO" id="GO:0005524">
    <property type="term" value="F:ATP binding"/>
    <property type="evidence" value="ECO:0007669"/>
    <property type="project" value="UniProtKB-KW"/>
</dbReference>
<evidence type="ECO:0000259" key="4">
    <source>
        <dbReference type="PROSITE" id="PS50893"/>
    </source>
</evidence>
<dbReference type="InterPro" id="IPR050166">
    <property type="entry name" value="ABC_transporter_ATP-bind"/>
</dbReference>
<comment type="caution">
    <text evidence="5">The sequence shown here is derived from an EMBL/GenBank/DDBJ whole genome shotgun (WGS) entry which is preliminary data.</text>
</comment>
<dbReference type="EMBL" id="JABMKT010000011">
    <property type="protein sequence ID" value="NYV27786.1"/>
    <property type="molecule type" value="Genomic_DNA"/>
</dbReference>
<dbReference type="Gene3D" id="3.40.50.300">
    <property type="entry name" value="P-loop containing nucleotide triphosphate hydrolases"/>
    <property type="match status" value="1"/>
</dbReference>
<dbReference type="Pfam" id="PF00005">
    <property type="entry name" value="ABC_tran"/>
    <property type="match status" value="1"/>
</dbReference>
<keyword evidence="2" id="KW-0547">Nucleotide-binding</keyword>
<accession>A0A7Z0T706</accession>
<dbReference type="RefSeq" id="WP_067321854.1">
    <property type="nucleotide sequence ID" value="NZ_CBCRWS010000025.1"/>
</dbReference>
<dbReference type="PANTHER" id="PTHR42788">
    <property type="entry name" value="TAURINE IMPORT ATP-BINDING PROTEIN-RELATED"/>
    <property type="match status" value="1"/>
</dbReference>
<proteinExistence type="predicted"/>
<dbReference type="InterPro" id="IPR003439">
    <property type="entry name" value="ABC_transporter-like_ATP-bd"/>
</dbReference>
<dbReference type="InterPro" id="IPR003593">
    <property type="entry name" value="AAA+_ATPase"/>
</dbReference>
<evidence type="ECO:0000256" key="3">
    <source>
        <dbReference type="ARBA" id="ARBA00022840"/>
    </source>
</evidence>
<dbReference type="SMART" id="SM00382">
    <property type="entry name" value="AAA"/>
    <property type="match status" value="1"/>
</dbReference>
<name>A0A7Z0T706_9FUSO</name>
<dbReference type="Proteomes" id="UP000526184">
    <property type="component" value="Unassembled WGS sequence"/>
</dbReference>
<feature type="domain" description="ABC transporter" evidence="4">
    <location>
        <begin position="4"/>
        <end position="231"/>
    </location>
</feature>
<dbReference type="OrthoDB" id="9801958at2"/>
<dbReference type="PROSITE" id="PS00211">
    <property type="entry name" value="ABC_TRANSPORTER_1"/>
    <property type="match status" value="1"/>
</dbReference>
<dbReference type="AlphaFoldDB" id="A0A7Z0T706"/>
<dbReference type="InterPro" id="IPR027417">
    <property type="entry name" value="P-loop_NTPase"/>
</dbReference>
<reference evidence="5 6" key="1">
    <citation type="submission" date="2020-05" db="EMBL/GenBank/DDBJ databases">
        <title>Streptobacillus felis strain LHL191014123.</title>
        <authorList>
            <person name="Fawzy A."/>
            <person name="Rau J."/>
            <person name="Risse K."/>
            <person name="Schauerte N."/>
            <person name="Geiger C."/>
            <person name="Blom J."/>
            <person name="Imirzalioglu C."/>
            <person name="Falgenhauer J."/>
            <person name="Bach A."/>
            <person name="Herden C."/>
            <person name="Eisenberg T."/>
        </authorList>
    </citation>
    <scope>NUCLEOTIDE SEQUENCE [LARGE SCALE GENOMIC DNA]</scope>
    <source>
        <strain evidence="5 6">LHL191014123</strain>
    </source>
</reference>